<evidence type="ECO:0000313" key="3">
    <source>
        <dbReference type="Proteomes" id="UP000729402"/>
    </source>
</evidence>
<comment type="caution">
    <text evidence="2">The sequence shown here is derived from an EMBL/GenBank/DDBJ whole genome shotgun (WGS) entry which is preliminary data.</text>
</comment>
<protein>
    <submittedName>
        <fullName evidence="2">Uncharacterized protein</fullName>
    </submittedName>
</protein>
<gene>
    <name evidence="2" type="ORF">GUJ93_ZPchr0013g35803</name>
</gene>
<feature type="compositionally biased region" description="Basic and acidic residues" evidence="1">
    <location>
        <begin position="63"/>
        <end position="75"/>
    </location>
</feature>
<keyword evidence="3" id="KW-1185">Reference proteome</keyword>
<name>A0A8J5WUQ3_ZIZPA</name>
<reference evidence="2" key="1">
    <citation type="journal article" date="2021" name="bioRxiv">
        <title>Whole Genome Assembly and Annotation of Northern Wild Rice, Zizania palustris L., Supports a Whole Genome Duplication in the Zizania Genus.</title>
        <authorList>
            <person name="Haas M."/>
            <person name="Kono T."/>
            <person name="Macchietto M."/>
            <person name="Millas R."/>
            <person name="McGilp L."/>
            <person name="Shao M."/>
            <person name="Duquette J."/>
            <person name="Hirsch C.N."/>
            <person name="Kimball J."/>
        </authorList>
    </citation>
    <scope>NUCLEOTIDE SEQUENCE</scope>
    <source>
        <tissue evidence="2">Fresh leaf tissue</tissue>
    </source>
</reference>
<evidence type="ECO:0000313" key="2">
    <source>
        <dbReference type="EMBL" id="KAG8095796.1"/>
    </source>
</evidence>
<organism evidence="2 3">
    <name type="scientific">Zizania palustris</name>
    <name type="common">Northern wild rice</name>
    <dbReference type="NCBI Taxonomy" id="103762"/>
    <lineage>
        <taxon>Eukaryota</taxon>
        <taxon>Viridiplantae</taxon>
        <taxon>Streptophyta</taxon>
        <taxon>Embryophyta</taxon>
        <taxon>Tracheophyta</taxon>
        <taxon>Spermatophyta</taxon>
        <taxon>Magnoliopsida</taxon>
        <taxon>Liliopsida</taxon>
        <taxon>Poales</taxon>
        <taxon>Poaceae</taxon>
        <taxon>BOP clade</taxon>
        <taxon>Oryzoideae</taxon>
        <taxon>Oryzeae</taxon>
        <taxon>Zizaniinae</taxon>
        <taxon>Zizania</taxon>
    </lineage>
</organism>
<dbReference type="Proteomes" id="UP000729402">
    <property type="component" value="Unassembled WGS sequence"/>
</dbReference>
<sequence length="126" mass="13623">MGTPYRLAIPTQRHTMTPPPSASFESMGPREAGTTPPDSHGHTDHAPPSRRSHRCQRRGTKVAIERHVMGRDEAGKGSGRWGRGRWSKAERGRGKLVPMGGGGDVWEPSEEGGSGWAVSDQRGCGR</sequence>
<dbReference type="AlphaFoldDB" id="A0A8J5WUQ3"/>
<proteinExistence type="predicted"/>
<feature type="compositionally biased region" description="Basic residues" evidence="1">
    <location>
        <begin position="48"/>
        <end position="60"/>
    </location>
</feature>
<evidence type="ECO:0000256" key="1">
    <source>
        <dbReference type="SAM" id="MobiDB-lite"/>
    </source>
</evidence>
<reference evidence="2" key="2">
    <citation type="submission" date="2021-02" db="EMBL/GenBank/DDBJ databases">
        <authorList>
            <person name="Kimball J.A."/>
            <person name="Haas M.W."/>
            <person name="Macchietto M."/>
            <person name="Kono T."/>
            <person name="Duquette J."/>
            <person name="Shao M."/>
        </authorList>
    </citation>
    <scope>NUCLEOTIDE SEQUENCE</scope>
    <source>
        <tissue evidence="2">Fresh leaf tissue</tissue>
    </source>
</reference>
<dbReference type="EMBL" id="JAAALK010000079">
    <property type="protein sequence ID" value="KAG8095796.1"/>
    <property type="molecule type" value="Genomic_DNA"/>
</dbReference>
<accession>A0A8J5WUQ3</accession>
<feature type="region of interest" description="Disordered" evidence="1">
    <location>
        <begin position="1"/>
        <end position="126"/>
    </location>
</feature>